<dbReference type="Proteomes" id="UP000316639">
    <property type="component" value="Unassembled WGS sequence"/>
</dbReference>
<proteinExistence type="predicted"/>
<feature type="signal peptide" evidence="2">
    <location>
        <begin position="1"/>
        <end position="24"/>
    </location>
</feature>
<sequence>MRNLAVAAVAAVVASLVWVVPAAAATGTYLRLAHLSPDTPQVDVTVSSFEHPEAPLRIPGVGYGALSDYQRVQPGTYTIAMRPAGADPSSPPVISATLPAADGKAYTVAGLGKFAALSLKVLDDDITLPPSGQARMRVVNAAPVTGDLKIVRGDAPVIENAAFGSATPYALVPGGTTGLKVTPKTGASLDLPVTVEAGGVYSVLVLEHEGKLSTVVRTDAKGAEVVPVGGQQTGVGGMGVPWQPFALGLLIMAAFLVLPKKDRANRRVA</sequence>
<accession>A0A563EYN1</accession>
<feature type="domain" description="DUF4397" evidence="3">
    <location>
        <begin position="29"/>
        <end position="150"/>
    </location>
</feature>
<keyword evidence="1" id="KW-1133">Transmembrane helix</keyword>
<dbReference type="RefSeq" id="WP_146350637.1">
    <property type="nucleotide sequence ID" value="NZ_VOBR01000005.1"/>
</dbReference>
<keyword evidence="1" id="KW-0812">Transmembrane</keyword>
<dbReference type="AlphaFoldDB" id="A0A563EYN1"/>
<keyword evidence="2" id="KW-0732">Signal</keyword>
<organism evidence="4 5">
    <name type="scientific">Lentzea tibetensis</name>
    <dbReference type="NCBI Taxonomy" id="2591470"/>
    <lineage>
        <taxon>Bacteria</taxon>
        <taxon>Bacillati</taxon>
        <taxon>Actinomycetota</taxon>
        <taxon>Actinomycetes</taxon>
        <taxon>Pseudonocardiales</taxon>
        <taxon>Pseudonocardiaceae</taxon>
        <taxon>Lentzea</taxon>
    </lineage>
</organism>
<name>A0A563EYN1_9PSEU</name>
<evidence type="ECO:0000259" key="3">
    <source>
        <dbReference type="Pfam" id="PF14344"/>
    </source>
</evidence>
<keyword evidence="5" id="KW-1185">Reference proteome</keyword>
<dbReference type="OrthoDB" id="9783299at2"/>
<evidence type="ECO:0000256" key="1">
    <source>
        <dbReference type="SAM" id="Phobius"/>
    </source>
</evidence>
<keyword evidence="1" id="KW-0472">Membrane</keyword>
<protein>
    <submittedName>
        <fullName evidence="4">DUF4397 domain-containing protein</fullName>
    </submittedName>
</protein>
<evidence type="ECO:0000313" key="4">
    <source>
        <dbReference type="EMBL" id="TWP52581.1"/>
    </source>
</evidence>
<dbReference type="InterPro" id="IPR025510">
    <property type="entry name" value="DUF4397"/>
</dbReference>
<comment type="caution">
    <text evidence="4">The sequence shown here is derived from an EMBL/GenBank/DDBJ whole genome shotgun (WGS) entry which is preliminary data.</text>
</comment>
<dbReference type="EMBL" id="VOBR01000005">
    <property type="protein sequence ID" value="TWP52581.1"/>
    <property type="molecule type" value="Genomic_DNA"/>
</dbReference>
<feature type="chain" id="PRO_5021818687" evidence="2">
    <location>
        <begin position="25"/>
        <end position="269"/>
    </location>
</feature>
<reference evidence="4 5" key="1">
    <citation type="submission" date="2019-07" db="EMBL/GenBank/DDBJ databases">
        <title>Lentzea xizangensis sp. nov., isolated from Qinghai-Tibetan Plateau Soils.</title>
        <authorList>
            <person name="Huang J."/>
        </authorList>
    </citation>
    <scope>NUCLEOTIDE SEQUENCE [LARGE SCALE GENOMIC DNA]</scope>
    <source>
        <strain evidence="4 5">FXJ1.1311</strain>
    </source>
</reference>
<evidence type="ECO:0000256" key="2">
    <source>
        <dbReference type="SAM" id="SignalP"/>
    </source>
</evidence>
<dbReference type="Pfam" id="PF14344">
    <property type="entry name" value="DUF4397"/>
    <property type="match status" value="1"/>
</dbReference>
<gene>
    <name evidence="4" type="ORF">FKR81_09700</name>
</gene>
<feature type="transmembrane region" description="Helical" evidence="1">
    <location>
        <begin position="240"/>
        <end position="258"/>
    </location>
</feature>
<evidence type="ECO:0000313" key="5">
    <source>
        <dbReference type="Proteomes" id="UP000316639"/>
    </source>
</evidence>